<dbReference type="GO" id="GO:0016020">
    <property type="term" value="C:membrane"/>
    <property type="evidence" value="ECO:0007669"/>
    <property type="project" value="UniProtKB-SubCell"/>
</dbReference>
<evidence type="ECO:0000256" key="3">
    <source>
        <dbReference type="ARBA" id="ARBA00022989"/>
    </source>
</evidence>
<keyword evidence="8" id="KW-1185">Reference proteome</keyword>
<keyword evidence="4 5" id="KW-0472">Membrane</keyword>
<comment type="caution">
    <text evidence="7">The sequence shown here is derived from an EMBL/GenBank/DDBJ whole genome shotgun (WGS) entry which is preliminary data.</text>
</comment>
<feature type="transmembrane region" description="Helical" evidence="5">
    <location>
        <begin position="377"/>
        <end position="400"/>
    </location>
</feature>
<feature type="transmembrane region" description="Helical" evidence="5">
    <location>
        <begin position="308"/>
        <end position="328"/>
    </location>
</feature>
<evidence type="ECO:0000256" key="5">
    <source>
        <dbReference type="SAM" id="Phobius"/>
    </source>
</evidence>
<evidence type="ECO:0000256" key="1">
    <source>
        <dbReference type="ARBA" id="ARBA00004141"/>
    </source>
</evidence>
<evidence type="ECO:0000256" key="4">
    <source>
        <dbReference type="ARBA" id="ARBA00023136"/>
    </source>
</evidence>
<reference evidence="7" key="3">
    <citation type="submission" date="2023-05" db="EMBL/GenBank/DDBJ databases">
        <authorList>
            <person name="Smith C.H."/>
        </authorList>
    </citation>
    <scope>NUCLEOTIDE SEQUENCE</scope>
    <source>
        <strain evidence="7">CHS0354</strain>
        <tissue evidence="7">Mantle</tissue>
    </source>
</reference>
<feature type="domain" description="SLC26A/SulP transporter" evidence="6">
    <location>
        <begin position="84"/>
        <end position="255"/>
    </location>
</feature>
<feature type="domain" description="SLC26A/SulP transporter" evidence="6">
    <location>
        <begin position="257"/>
        <end position="404"/>
    </location>
</feature>
<reference evidence="7" key="1">
    <citation type="journal article" date="2021" name="Genome Biol. Evol.">
        <title>A High-Quality Reference Genome for a Parasitic Bivalve with Doubly Uniparental Inheritance (Bivalvia: Unionida).</title>
        <authorList>
            <person name="Smith C.H."/>
        </authorList>
    </citation>
    <scope>NUCLEOTIDE SEQUENCE</scope>
    <source>
        <strain evidence="7">CHS0354</strain>
    </source>
</reference>
<dbReference type="InterPro" id="IPR011547">
    <property type="entry name" value="SLC26A/SulP_dom"/>
</dbReference>
<evidence type="ECO:0000259" key="6">
    <source>
        <dbReference type="Pfam" id="PF00916"/>
    </source>
</evidence>
<proteinExistence type="predicted"/>
<dbReference type="AlphaFoldDB" id="A0AAE0TAT3"/>
<feature type="transmembrane region" description="Helical" evidence="5">
    <location>
        <begin position="192"/>
        <end position="214"/>
    </location>
</feature>
<dbReference type="Pfam" id="PF00916">
    <property type="entry name" value="Sulfate_transp"/>
    <property type="match status" value="2"/>
</dbReference>
<dbReference type="PANTHER" id="PTHR11814">
    <property type="entry name" value="SULFATE TRANSPORTER"/>
    <property type="match status" value="1"/>
</dbReference>
<feature type="transmembrane region" description="Helical" evidence="5">
    <location>
        <begin position="340"/>
        <end position="357"/>
    </location>
</feature>
<evidence type="ECO:0000313" key="7">
    <source>
        <dbReference type="EMBL" id="KAK3606338.1"/>
    </source>
</evidence>
<dbReference type="Proteomes" id="UP001195483">
    <property type="component" value="Unassembled WGS sequence"/>
</dbReference>
<keyword evidence="2 5" id="KW-0812">Transmembrane</keyword>
<accession>A0AAE0TAT3</accession>
<name>A0AAE0TAT3_9BIVA</name>
<reference evidence="7" key="2">
    <citation type="journal article" date="2021" name="Genome Biol. Evol.">
        <title>Developing a high-quality reference genome for a parasitic bivalve with doubly uniparental inheritance (Bivalvia: Unionida).</title>
        <authorList>
            <person name="Smith C.H."/>
        </authorList>
    </citation>
    <scope>NUCLEOTIDE SEQUENCE</scope>
    <source>
        <strain evidence="7">CHS0354</strain>
        <tissue evidence="7">Mantle</tissue>
    </source>
</reference>
<keyword evidence="3 5" id="KW-1133">Transmembrane helix</keyword>
<dbReference type="GO" id="GO:0055085">
    <property type="term" value="P:transmembrane transport"/>
    <property type="evidence" value="ECO:0007669"/>
    <property type="project" value="InterPro"/>
</dbReference>
<organism evidence="7 8">
    <name type="scientific">Potamilus streckersoni</name>
    <dbReference type="NCBI Taxonomy" id="2493646"/>
    <lineage>
        <taxon>Eukaryota</taxon>
        <taxon>Metazoa</taxon>
        <taxon>Spiralia</taxon>
        <taxon>Lophotrochozoa</taxon>
        <taxon>Mollusca</taxon>
        <taxon>Bivalvia</taxon>
        <taxon>Autobranchia</taxon>
        <taxon>Heteroconchia</taxon>
        <taxon>Palaeoheterodonta</taxon>
        <taxon>Unionida</taxon>
        <taxon>Unionoidea</taxon>
        <taxon>Unionidae</taxon>
        <taxon>Ambleminae</taxon>
        <taxon>Lampsilini</taxon>
        <taxon>Potamilus</taxon>
    </lineage>
</organism>
<dbReference type="InterPro" id="IPR001902">
    <property type="entry name" value="SLC26A/SulP_fam"/>
</dbReference>
<dbReference type="EMBL" id="JAEAOA010002352">
    <property type="protein sequence ID" value="KAK3606338.1"/>
    <property type="molecule type" value="Genomic_DNA"/>
</dbReference>
<protein>
    <recommendedName>
        <fullName evidence="6">SLC26A/SulP transporter domain-containing protein</fullName>
    </recommendedName>
</protein>
<comment type="subcellular location">
    <subcellularLocation>
        <location evidence="1">Membrane</location>
        <topology evidence="1">Multi-pass membrane protein</topology>
    </subcellularLocation>
</comment>
<sequence length="436" mass="47821">MNEENDNMCSSEEKTIEHADYIYRVTAFEKLYRKENNAKRSIFGGTWFNKLNYRSMFKFCKNAYRNTFPFVQVLKNYKVKQDLPSDIISGITVGIMQIPQGMAYSLLASLPAICGLYLSFFAPLIYFFLGSSKHISMGTIAVVSLMVASVLDRRFPPTSSDVQFLPSSNVTENSTTSDTLPYKNDDLVYQKIQFASALSFVSGLVMIAMGKLHLGLVANYMSESMVCGFTSAVVIHVVTAQMKHILGIVIPRHNGAFKIIKVILSTVTSHFGYFKDNYKVKVVGKIPAGIPKPQIPDPTLATDYFGDAVIIGLVAFTQSVSMAQILARKNNYQINPNQEMVAYGAGSILSSIFSGYIPAASVARSLVQEGTGGRTQVAGLSGCIVVLVVVLALGPLFYSLPESININTRKCGNSFCFKIYQAVQGYVHTWGEGGTV</sequence>
<evidence type="ECO:0000313" key="8">
    <source>
        <dbReference type="Proteomes" id="UP001195483"/>
    </source>
</evidence>
<evidence type="ECO:0000256" key="2">
    <source>
        <dbReference type="ARBA" id="ARBA00022692"/>
    </source>
</evidence>
<gene>
    <name evidence="7" type="ORF">CHS0354_041973</name>
</gene>
<feature type="transmembrane region" description="Helical" evidence="5">
    <location>
        <begin position="106"/>
        <end position="129"/>
    </location>
</feature>